<dbReference type="Proteomes" id="UP000744676">
    <property type="component" value="Unassembled WGS sequence"/>
</dbReference>
<organism evidence="1 2">
    <name type="scientific">Geotrichum galactomycetum</name>
    <dbReference type="NCBI Taxonomy" id="27317"/>
    <lineage>
        <taxon>Eukaryota</taxon>
        <taxon>Fungi</taxon>
        <taxon>Dikarya</taxon>
        <taxon>Ascomycota</taxon>
        <taxon>Saccharomycotina</taxon>
        <taxon>Dipodascomycetes</taxon>
        <taxon>Dipodascales</taxon>
        <taxon>Dipodascaceae</taxon>
        <taxon>Geotrichum</taxon>
    </lineage>
</organism>
<reference evidence="1 2" key="1">
    <citation type="journal article" date="2020" name="Front. Microbiol.">
        <title>Phenotypic and Genetic Characterization of the Cheese Ripening Yeast Geotrichum candidum.</title>
        <authorList>
            <person name="Perkins V."/>
            <person name="Vignola S."/>
            <person name="Lessard M.H."/>
            <person name="Plante P.L."/>
            <person name="Corbeil J."/>
            <person name="Dugat-Bony E."/>
            <person name="Frenette M."/>
            <person name="Labrie S."/>
        </authorList>
    </citation>
    <scope>NUCLEOTIDE SEQUENCE [LARGE SCALE GENOMIC DNA]</scope>
    <source>
        <strain evidence="1 2">LMA-1147</strain>
    </source>
</reference>
<sequence>MTDEKGELETELATSQTTSTTSREELDGLSHQISTLKGEKIQLLGIINRKNNESRDLQNELDSVRKINTGNKKTIIELESQIQQEKSDSISIKLNLQQLEQQVLLQAKNNEWINSQLEAKISEFNKFRNEKLGLISSLQNDLAALQISFHSLESSNDRLKDRFAETTQKLNDALNKIKQLQDEKATNEEAFLNDMDAQRKLAEVWEKAATDLKTRVQELEEALDNERTRTIEEVGYYEEEAEREKAKAEKLENKLANLETQLGESLTNGTLPASLLHNGFKNGPVTTSTDIVCEIQKNGGSLVQLYSDFSEVKTRLEREKIKNTALREQLSSILEDMESQAPVILAEREENFRLESELAQLSVDLETATKKNEELADNLKTSEIKAADAERESKLLNTQIKDLSRQVQNLLIQQQLTNDTTAPLTSAEHIALQRLVKGEDPTESDTDKLISKRLVLFNNTIQLQKQNENLLKITRQLGSEMEKKEVESKKLIDNVESTAVSEATEAIKTLQEDVENLQSKLSTVQRERDMFRRMLSSRSENGVSLDTLVDSSSEGVANLHAQQLIKQIEELNGTLKVAHHKYDELRTQSDANAKVLEGKISTISSERSALQIQVAKTSSQLELSTEHFKNLESNFKNLQNEYTDLKKRADSLQGLLSSQDARNRQVSEEASLSKSQVESLQNELANHRAEKRVTESIQNNLKTRIQELEENGKKINALITHYQTTAAEQSSIAAETQQQLNNQIAALQEETNTIKKKLETSERELKSLTHLKDIQSREYQDRINKLSTDLHEARESLLQAKDEKHHFELRLRETSLELKSATENLNTLKQHQIDQQSTASTEASASIAENEVSTLRNSLTLVNVELENSKKHIEHLKTVSQDAENTTQSLLQEFETYKVDIAESLAAKDISIASLQAQLETTSTSLKSTENEFNLFKEEEAKKLDAHVAEEIKLKGLVETLQVNEKRLQEFVDQMKTDVSRQTQLATEAKQNYESEVAKHTEAAGALSVLRDEYTQLKQKVLDLSLAAERATEQLHSSETSWESRKFTYEQEIEQLKSRGESLSNQNKILLDQLERVSTQLVGRSDLPPNYTDTPEFEASSEEQLRDIISHIRREKDILDVKYDSVSKELKNTTLKLKHAEASLQNVRAELEREKSLADEKIKLKADHEKVLAQLNDINILRESNSTLRQQSQFYSQKVTDLETELTKLRATTMPLENQVRTLAAELETKTQQLALSQQDGARWRTRAQQILQKYDRIDPEELKQLQEQVEALKRQNADLLSNNVQSEEQKKKTTSELEVKLKESEEKSVKLKADLDAFEARFAKIKSEFLEKMGKRRHENTALKEQLATANNTINELNTKFESLKASTAASATGNNEATAKLNAELEAVKNELETSNAEKASLQESIKSLQQQQQSAVSTDADKAKFDALTAEYETFKKNTEQLQKELEVSRAEIDQYKSTLETAQTQIESFKQSGADDVDKAVRISELETEIKNVQAQLVEAAAASEVTDVTPVDTTEIDELKKQVEELNTGKKQLADQLARIKAAHETKLREVQSGHDANILQLQQRMRDMIAQRTESIRNQTEEEFKKKLEEAIKKNNAETAGASNAPDVAASSRPSNGFSPEDTAQIEALRKLREKLDEQQKAEIERLKKEFEEEKRQAVEAAFTTARKETEMRTKLLQMKADKAEKAKEELKAQLQALTGGTAPSDAAKGPATPQPSQKQPQQQQPQQQQQQNFGNNRGGNTRGRGGFNNRGNRNFQQQLQGSPQQQQQQQQSNVQQQQQPQAQQQPSPAQQPQQSAAQQQQQQQQLSAIQQQRIARFGTPTNPVTTSGPSFGNTTPQPQQQQQPPMKRQNDGDATAAAAAKRRKEESTDAAQ</sequence>
<name>A0ACB6VA07_9ASCO</name>
<evidence type="ECO:0000313" key="2">
    <source>
        <dbReference type="Proteomes" id="UP000744676"/>
    </source>
</evidence>
<accession>A0ACB6VA07</accession>
<dbReference type="EMBL" id="QVQA01000005">
    <property type="protein sequence ID" value="KAF5102441.1"/>
    <property type="molecule type" value="Genomic_DNA"/>
</dbReference>
<evidence type="ECO:0000313" key="1">
    <source>
        <dbReference type="EMBL" id="KAF5102441.1"/>
    </source>
</evidence>
<keyword evidence="2" id="KW-1185">Reference proteome</keyword>
<comment type="caution">
    <text evidence="1">The sequence shown here is derived from an EMBL/GenBank/DDBJ whole genome shotgun (WGS) entry which is preliminary data.</text>
</comment>
<gene>
    <name evidence="1" type="ORF">D0Z00_000368</name>
</gene>
<proteinExistence type="predicted"/>
<protein>
    <submittedName>
        <fullName evidence="1">Uncharacterized protein</fullName>
    </submittedName>
</protein>